<dbReference type="Pfam" id="PF10410">
    <property type="entry name" value="DnaB_bind"/>
    <property type="match status" value="1"/>
</dbReference>
<evidence type="ECO:0000256" key="7">
    <source>
        <dbReference type="ARBA" id="ARBA00022771"/>
    </source>
</evidence>
<dbReference type="SMART" id="SM00493">
    <property type="entry name" value="TOPRIM"/>
    <property type="match status" value="1"/>
</dbReference>
<dbReference type="InterPro" id="IPR016136">
    <property type="entry name" value="DNA_helicase_N/primase_C"/>
</dbReference>
<dbReference type="InterPro" id="IPR036977">
    <property type="entry name" value="DNA_primase_Znf_CHC2"/>
</dbReference>
<dbReference type="Gene3D" id="3.40.1360.10">
    <property type="match status" value="1"/>
</dbReference>
<keyword evidence="3 12" id="KW-0808">Transferase</keyword>
<feature type="domain" description="Toprim" evidence="13">
    <location>
        <begin position="253"/>
        <end position="335"/>
    </location>
</feature>
<keyword evidence="10 12" id="KW-0238">DNA-binding</keyword>
<comment type="subunit">
    <text evidence="12">Monomer. Interacts with DnaB.</text>
</comment>
<dbReference type="RefSeq" id="WP_131776806.1">
    <property type="nucleotide sequence ID" value="NZ_BMOB01000005.1"/>
</dbReference>
<evidence type="ECO:0000256" key="3">
    <source>
        <dbReference type="ARBA" id="ARBA00022679"/>
    </source>
</evidence>
<dbReference type="InterPro" id="IPR019475">
    <property type="entry name" value="DNA_primase_DnaB-bd"/>
</dbReference>
<dbReference type="GO" id="GO:0003899">
    <property type="term" value="F:DNA-directed RNA polymerase activity"/>
    <property type="evidence" value="ECO:0007669"/>
    <property type="project" value="UniProtKB-UniRule"/>
</dbReference>
<dbReference type="FunFam" id="3.90.980.10:FF:000001">
    <property type="entry name" value="DNA primase"/>
    <property type="match status" value="1"/>
</dbReference>
<dbReference type="SUPFAM" id="SSF56731">
    <property type="entry name" value="DNA primase core"/>
    <property type="match status" value="1"/>
</dbReference>
<reference evidence="14" key="2">
    <citation type="submission" date="2020-09" db="EMBL/GenBank/DDBJ databases">
        <authorList>
            <person name="Sun Q."/>
            <person name="Ohkuma M."/>
        </authorList>
    </citation>
    <scope>NUCLEOTIDE SEQUENCE</scope>
    <source>
        <strain evidence="14">JCM 13919</strain>
    </source>
</reference>
<keyword evidence="4 12" id="KW-0548">Nucleotidyltransferase</keyword>
<evidence type="ECO:0000256" key="2">
    <source>
        <dbReference type="ARBA" id="ARBA00022515"/>
    </source>
</evidence>
<dbReference type="PANTHER" id="PTHR30313:SF2">
    <property type="entry name" value="DNA PRIMASE"/>
    <property type="match status" value="1"/>
</dbReference>
<comment type="caution">
    <text evidence="14">The sequence shown here is derived from an EMBL/GenBank/DDBJ whole genome shotgun (WGS) entry which is preliminary data.</text>
</comment>
<dbReference type="Gene3D" id="3.90.980.10">
    <property type="entry name" value="DNA primase, catalytic core, N-terminal domain"/>
    <property type="match status" value="1"/>
</dbReference>
<evidence type="ECO:0000256" key="1">
    <source>
        <dbReference type="ARBA" id="ARBA00022478"/>
    </source>
</evidence>
<dbReference type="Pfam" id="PF08275">
    <property type="entry name" value="DNAG_N"/>
    <property type="match status" value="1"/>
</dbReference>
<dbReference type="SMART" id="SM00400">
    <property type="entry name" value="ZnF_CHCC"/>
    <property type="match status" value="1"/>
</dbReference>
<comment type="cofactor">
    <cofactor evidence="12">
        <name>Zn(2+)</name>
        <dbReference type="ChEBI" id="CHEBI:29105"/>
    </cofactor>
    <text evidence="12">Binds 1 zinc ion per monomer.</text>
</comment>
<dbReference type="SUPFAM" id="SSF57783">
    <property type="entry name" value="Zinc beta-ribbon"/>
    <property type="match status" value="1"/>
</dbReference>
<dbReference type="InterPro" id="IPR006171">
    <property type="entry name" value="TOPRIM_dom"/>
</dbReference>
<keyword evidence="8 12" id="KW-0862">Zinc</keyword>
<dbReference type="InterPro" id="IPR050219">
    <property type="entry name" value="DnaG_primase"/>
</dbReference>
<dbReference type="SMART" id="SM00766">
    <property type="entry name" value="DnaG_DnaB_bind"/>
    <property type="match status" value="1"/>
</dbReference>
<dbReference type="InterPro" id="IPR037068">
    <property type="entry name" value="DNA_primase_core_N_sf"/>
</dbReference>
<evidence type="ECO:0000313" key="14">
    <source>
        <dbReference type="EMBL" id="GGI86498.1"/>
    </source>
</evidence>
<dbReference type="SUPFAM" id="SSF117023">
    <property type="entry name" value="DNA primase DnaG, C-terminal domain"/>
    <property type="match status" value="1"/>
</dbReference>
<evidence type="ECO:0000256" key="12">
    <source>
        <dbReference type="HAMAP-Rule" id="MF_00974"/>
    </source>
</evidence>
<proteinExistence type="inferred from homology"/>
<evidence type="ECO:0000256" key="9">
    <source>
        <dbReference type="ARBA" id="ARBA00022842"/>
    </source>
</evidence>
<dbReference type="AlphaFoldDB" id="A0A917JX96"/>
<dbReference type="GO" id="GO:0005737">
    <property type="term" value="C:cytoplasm"/>
    <property type="evidence" value="ECO:0007669"/>
    <property type="project" value="TreeGrafter"/>
</dbReference>
<dbReference type="InterPro" id="IPR013173">
    <property type="entry name" value="DNA_primase_DnaG_DnaB-bd_dom"/>
</dbReference>
<comment type="similarity">
    <text evidence="12">Belongs to the DnaG primase family.</text>
</comment>
<dbReference type="Gene3D" id="1.10.860.10">
    <property type="entry name" value="DNAb Helicase, Chain A"/>
    <property type="match status" value="1"/>
</dbReference>
<dbReference type="Proteomes" id="UP000630149">
    <property type="component" value="Unassembled WGS sequence"/>
</dbReference>
<feature type="zinc finger region" description="CHC2-type" evidence="12">
    <location>
        <begin position="40"/>
        <end position="64"/>
    </location>
</feature>
<dbReference type="InterPro" id="IPR030846">
    <property type="entry name" value="DnaG_bac"/>
</dbReference>
<dbReference type="EC" id="2.7.7.101" evidence="12"/>
<evidence type="ECO:0000256" key="5">
    <source>
        <dbReference type="ARBA" id="ARBA00022705"/>
    </source>
</evidence>
<evidence type="ECO:0000259" key="13">
    <source>
        <dbReference type="PROSITE" id="PS50880"/>
    </source>
</evidence>
<dbReference type="EMBL" id="BMOB01000005">
    <property type="protein sequence ID" value="GGI86498.1"/>
    <property type="molecule type" value="Genomic_DNA"/>
</dbReference>
<keyword evidence="1 12" id="KW-0240">DNA-directed RNA polymerase</keyword>
<keyword evidence="5 12" id="KW-0235">DNA replication</keyword>
<keyword evidence="9" id="KW-0460">Magnesium</keyword>
<keyword evidence="7 12" id="KW-0863">Zinc-finger</keyword>
<dbReference type="GO" id="GO:0006269">
    <property type="term" value="P:DNA replication, synthesis of primer"/>
    <property type="evidence" value="ECO:0007669"/>
    <property type="project" value="UniProtKB-UniRule"/>
</dbReference>
<dbReference type="GO" id="GO:0008270">
    <property type="term" value="F:zinc ion binding"/>
    <property type="evidence" value="ECO:0007669"/>
    <property type="project" value="UniProtKB-UniRule"/>
</dbReference>
<evidence type="ECO:0000313" key="15">
    <source>
        <dbReference type="Proteomes" id="UP000630149"/>
    </source>
</evidence>
<evidence type="ECO:0000256" key="11">
    <source>
        <dbReference type="ARBA" id="ARBA00023163"/>
    </source>
</evidence>
<evidence type="ECO:0000256" key="4">
    <source>
        <dbReference type="ARBA" id="ARBA00022695"/>
    </source>
</evidence>
<dbReference type="InterPro" id="IPR013264">
    <property type="entry name" value="DNAG_N"/>
</dbReference>
<dbReference type="InterPro" id="IPR006295">
    <property type="entry name" value="DNA_primase_DnaG"/>
</dbReference>
<accession>A0A917JX96</accession>
<dbReference type="InterPro" id="IPR002694">
    <property type="entry name" value="Znf_CHC2"/>
</dbReference>
<keyword evidence="6 12" id="KW-0479">Metal-binding</keyword>
<dbReference type="Pfam" id="PF13155">
    <property type="entry name" value="Toprim_2"/>
    <property type="match status" value="1"/>
</dbReference>
<dbReference type="FunFam" id="3.90.580.10:FF:000001">
    <property type="entry name" value="DNA primase"/>
    <property type="match status" value="1"/>
</dbReference>
<keyword evidence="15" id="KW-1185">Reference proteome</keyword>
<dbReference type="GO" id="GO:1990077">
    <property type="term" value="C:primosome complex"/>
    <property type="evidence" value="ECO:0007669"/>
    <property type="project" value="UniProtKB-KW"/>
</dbReference>
<evidence type="ECO:0000256" key="6">
    <source>
        <dbReference type="ARBA" id="ARBA00022723"/>
    </source>
</evidence>
<evidence type="ECO:0000256" key="8">
    <source>
        <dbReference type="ARBA" id="ARBA00022833"/>
    </source>
</evidence>
<gene>
    <name evidence="12 14" type="primary">dnaG</name>
    <name evidence="14" type="ORF">GCM10007966_13950</name>
</gene>
<dbReference type="FunFam" id="3.40.1360.10:FF:000002">
    <property type="entry name" value="DNA primase"/>
    <property type="match status" value="1"/>
</dbReference>
<comment type="domain">
    <text evidence="12">Contains an N-terminal zinc-binding domain, a central core domain that contains the primase activity, and a C-terminal DnaB-binding domain.</text>
</comment>
<comment type="catalytic activity">
    <reaction evidence="12">
        <text>ssDNA + n NTP = ssDNA/pppN(pN)n-1 hybrid + (n-1) diphosphate.</text>
        <dbReference type="EC" id="2.7.7.101"/>
    </reaction>
</comment>
<dbReference type="Pfam" id="PF01807">
    <property type="entry name" value="Zn_ribbon_DnaG"/>
    <property type="match status" value="1"/>
</dbReference>
<protein>
    <recommendedName>
        <fullName evidence="12">DNA primase</fullName>
        <ecNumber evidence="12">2.7.7.101</ecNumber>
    </recommendedName>
</protein>
<dbReference type="GO" id="GO:0000428">
    <property type="term" value="C:DNA-directed RNA polymerase complex"/>
    <property type="evidence" value="ECO:0007669"/>
    <property type="project" value="UniProtKB-KW"/>
</dbReference>
<keyword evidence="11 12" id="KW-0804">Transcription</keyword>
<dbReference type="Pfam" id="PF08278">
    <property type="entry name" value="DnaG_DnaB_bind"/>
    <property type="match status" value="1"/>
</dbReference>
<dbReference type="CDD" id="cd03364">
    <property type="entry name" value="TOPRIM_DnaG_primases"/>
    <property type="match status" value="1"/>
</dbReference>
<keyword evidence="2 12" id="KW-0639">Primosome</keyword>
<dbReference type="NCBIfam" id="TIGR01391">
    <property type="entry name" value="dnaG"/>
    <property type="match status" value="1"/>
</dbReference>
<dbReference type="PROSITE" id="PS50880">
    <property type="entry name" value="TOPRIM"/>
    <property type="match status" value="1"/>
</dbReference>
<dbReference type="Gene3D" id="1.20.50.20">
    <property type="entry name" value="DnaG, RNA polymerase domain, helical bundle"/>
    <property type="match status" value="1"/>
</dbReference>
<name>A0A917JX96_9GAMM</name>
<dbReference type="OrthoDB" id="9803773at2"/>
<sequence>MTGLIPRPFIDDLLTRTDLVEFIDSYVSLKKRGQSYLACCPFHNEKTPSFNVVPKKQFYHCFGCGASGNAISFAMNYLNLEFVDAVETLATRLGLEVPREKGASDAPKASSNLYELLKQVSSFYQQSLKHSGQEAVDYLKHRGLSGHIAREYQLGYAPSGWHTLETIFKQNRKELIATGMLIQKEDGNTYDRYRHRIMFPIHDRHGKMIGFGGRAIDKDQKPKYLNSPETILFQKNRELYGLHQALQHHTTLPFIIVVEGYIDVIALAQYGIHQVVATLGTATSSYHIQLLSKHTKKIIFCFDGDKAGRQAAWRALESALPHLNAGLEAHFSFLPEGQDPDSLIRAEGQEGFLNHLKNATPLNQFFFASLMKEIDSTTLAGKSQLVNAAKPYLQKMNEGPYRQLIIDELAQLTRIDAHRIHQLVAENIEEKIPETVVNITRSPLRIAIALLVQNPELYNLCKDKLNGIVLDDPKQAILVRLLQFIAQNPHVQTASLIEHWRGTPLFEPLNKLAAWEHQVSEQALEKELVDNMMFLAKQSREKKIAILLEKSRNGGLTDRDRLELQDLLKQKHQNTHDENANLE</sequence>
<dbReference type="PANTHER" id="PTHR30313">
    <property type="entry name" value="DNA PRIMASE"/>
    <property type="match status" value="1"/>
</dbReference>
<reference evidence="14" key="1">
    <citation type="journal article" date="2014" name="Int. J. Syst. Evol. Microbiol.">
        <title>Complete genome sequence of Corynebacterium casei LMG S-19264T (=DSM 44701T), isolated from a smear-ripened cheese.</title>
        <authorList>
            <consortium name="US DOE Joint Genome Institute (JGI-PGF)"/>
            <person name="Walter F."/>
            <person name="Albersmeier A."/>
            <person name="Kalinowski J."/>
            <person name="Ruckert C."/>
        </authorList>
    </citation>
    <scope>NUCLEOTIDE SEQUENCE</scope>
    <source>
        <strain evidence="14">JCM 13919</strain>
    </source>
</reference>
<dbReference type="HAMAP" id="MF_00974">
    <property type="entry name" value="DNA_primase_DnaG"/>
    <property type="match status" value="1"/>
</dbReference>
<dbReference type="InterPro" id="IPR034151">
    <property type="entry name" value="TOPRIM_DnaG_bac"/>
</dbReference>
<dbReference type="GO" id="GO:0003677">
    <property type="term" value="F:DNA binding"/>
    <property type="evidence" value="ECO:0007669"/>
    <property type="project" value="UniProtKB-KW"/>
</dbReference>
<dbReference type="Gene3D" id="3.90.580.10">
    <property type="entry name" value="Zinc finger, CHC2-type domain"/>
    <property type="match status" value="1"/>
</dbReference>
<organism evidence="14 15">
    <name type="scientific">Legionella impletisoli</name>
    <dbReference type="NCBI Taxonomy" id="343510"/>
    <lineage>
        <taxon>Bacteria</taxon>
        <taxon>Pseudomonadati</taxon>
        <taxon>Pseudomonadota</taxon>
        <taxon>Gammaproteobacteria</taxon>
        <taxon>Legionellales</taxon>
        <taxon>Legionellaceae</taxon>
        <taxon>Legionella</taxon>
    </lineage>
</organism>
<comment type="function">
    <text evidence="12">RNA polymerase that catalyzes the synthesis of short RNA molecules used as primers for DNA polymerase during DNA replication.</text>
</comment>
<evidence type="ECO:0000256" key="10">
    <source>
        <dbReference type="ARBA" id="ARBA00023125"/>
    </source>
</evidence>